<sequence>MHQACILHVPSNLLPRSSLGINITKQSIVDHQHNIHDETDNLGKPNARICVVNDVAMSVDVLDTTVPDIDDVSSGLDDEIAALRAQIHNLSNRRQLLSSSLLSTNTVQDVLAQHVPLGLEKDIEPVILSSGKHAQTNHHRITFSVTSFPFKDPSPHAASSNLLGIRIDICTRHGTFVKPYYLLLKRVGGPEKKFLQVHRHTIPIFVPLTQLEQRYLSVPRGTNGADSAIAKSRKAPKQDLRSLVRELRQELVAWHLRCDALKWLQEELGIPDESGMDESQVSQRNLHDDPRPESDLGIVSVNATAIETRYIRIEWRDGRVGRIKLSNKGYVERAIIIGDEGRDKVTENLLTGGDGRIESAIERLRGALKPG</sequence>
<evidence type="ECO:0000256" key="5">
    <source>
        <dbReference type="ARBA" id="ARBA00023242"/>
    </source>
</evidence>
<dbReference type="RefSeq" id="XP_045277681.1">
    <property type="nucleotide sequence ID" value="XM_045421924.1"/>
</dbReference>
<accession>A0ABP2F2N1</accession>
<organism evidence="9 10">
    <name type="scientific">Ajellomyces dermatitidis (strain ER-3 / ATCC MYA-2586)</name>
    <name type="common">Blastomyces dermatitidis</name>
    <dbReference type="NCBI Taxonomy" id="559297"/>
    <lineage>
        <taxon>Eukaryota</taxon>
        <taxon>Fungi</taxon>
        <taxon>Dikarya</taxon>
        <taxon>Ascomycota</taxon>
        <taxon>Pezizomycotina</taxon>
        <taxon>Eurotiomycetes</taxon>
        <taxon>Eurotiomycetidae</taxon>
        <taxon>Onygenales</taxon>
        <taxon>Ajellomycetaceae</taxon>
        <taxon>Blastomyces</taxon>
    </lineage>
</organism>
<evidence type="ECO:0000313" key="10">
    <source>
        <dbReference type="Proteomes" id="UP000002039"/>
    </source>
</evidence>
<feature type="compositionally biased region" description="Basic and acidic residues" evidence="8">
    <location>
        <begin position="285"/>
        <end position="294"/>
    </location>
</feature>
<gene>
    <name evidence="9" type="ORF">BDCG_06197</name>
</gene>
<dbReference type="PANTHER" id="PTHR14582:SF1">
    <property type="entry name" value="CENTROMERE PROTEIN O"/>
    <property type="match status" value="1"/>
</dbReference>
<dbReference type="GeneID" id="69028111"/>
<dbReference type="Pfam" id="PF09496">
    <property type="entry name" value="CENP-O"/>
    <property type="match status" value="1"/>
</dbReference>
<dbReference type="PANTHER" id="PTHR14582">
    <property type="entry name" value="INNER KINETOCHORE SUBUNIT MAL2"/>
    <property type="match status" value="1"/>
</dbReference>
<evidence type="ECO:0000256" key="4">
    <source>
        <dbReference type="ARBA" id="ARBA00022454"/>
    </source>
</evidence>
<keyword evidence="7" id="KW-0175">Coiled coil</keyword>
<keyword evidence="5" id="KW-0539">Nucleus</keyword>
<evidence type="ECO:0000256" key="2">
    <source>
        <dbReference type="ARBA" id="ARBA00004584"/>
    </source>
</evidence>
<evidence type="ECO:0000256" key="1">
    <source>
        <dbReference type="ARBA" id="ARBA00004123"/>
    </source>
</evidence>
<comment type="subcellular location">
    <subcellularLocation>
        <location evidence="2">Chromosome</location>
        <location evidence="2">Centromere</location>
    </subcellularLocation>
    <subcellularLocation>
        <location evidence="1">Nucleus</location>
    </subcellularLocation>
</comment>
<comment type="similarity">
    <text evidence="3">Belongs to the CENP-O/MCM21 family.</text>
</comment>
<keyword evidence="4" id="KW-0158">Chromosome</keyword>
<reference evidence="10" key="1">
    <citation type="journal article" date="2015" name="PLoS Genet.">
        <title>The dynamic genome and transcriptome of the human fungal pathogen Blastomyces and close relative Emmonsia.</title>
        <authorList>
            <person name="Munoz J.F."/>
            <person name="Gauthier G.M."/>
            <person name="Desjardins C.A."/>
            <person name="Gallo J.E."/>
            <person name="Holder J."/>
            <person name="Sullivan T.D."/>
            <person name="Marty A.J."/>
            <person name="Carmen J.C."/>
            <person name="Chen Z."/>
            <person name="Ding L."/>
            <person name="Gujja S."/>
            <person name="Magrini V."/>
            <person name="Misas E."/>
            <person name="Mitreva M."/>
            <person name="Priest M."/>
            <person name="Saif S."/>
            <person name="Whiston E.A."/>
            <person name="Young S."/>
            <person name="Zeng Q."/>
            <person name="Goldman W.E."/>
            <person name="Mardis E.R."/>
            <person name="Taylor J.W."/>
            <person name="McEwen J.G."/>
            <person name="Clay O.K."/>
            <person name="Klein B.S."/>
            <person name="Cuomo C.A."/>
        </authorList>
    </citation>
    <scope>NUCLEOTIDE SEQUENCE [LARGE SCALE GENOMIC DNA]</scope>
    <source>
        <strain evidence="10">ER-3 / ATCC MYA-2586</strain>
    </source>
</reference>
<evidence type="ECO:0000256" key="6">
    <source>
        <dbReference type="ARBA" id="ARBA00023328"/>
    </source>
</evidence>
<evidence type="ECO:0000256" key="3">
    <source>
        <dbReference type="ARBA" id="ARBA00007321"/>
    </source>
</evidence>
<keyword evidence="10" id="KW-1185">Reference proteome</keyword>
<dbReference type="Proteomes" id="UP000002039">
    <property type="component" value="Unassembled WGS sequence"/>
</dbReference>
<dbReference type="InterPro" id="IPR018464">
    <property type="entry name" value="CENP-O"/>
</dbReference>
<evidence type="ECO:0000256" key="8">
    <source>
        <dbReference type="SAM" id="MobiDB-lite"/>
    </source>
</evidence>
<feature type="coiled-coil region" evidence="7">
    <location>
        <begin position="73"/>
        <end position="100"/>
    </location>
</feature>
<keyword evidence="6" id="KW-0137">Centromere</keyword>
<dbReference type="EMBL" id="EQ999978">
    <property type="protein sequence ID" value="EEQ91077.1"/>
    <property type="molecule type" value="Genomic_DNA"/>
</dbReference>
<evidence type="ECO:0000313" key="9">
    <source>
        <dbReference type="EMBL" id="EEQ91077.1"/>
    </source>
</evidence>
<evidence type="ECO:0000256" key="7">
    <source>
        <dbReference type="SAM" id="Coils"/>
    </source>
</evidence>
<proteinExistence type="inferred from homology"/>
<feature type="region of interest" description="Disordered" evidence="8">
    <location>
        <begin position="274"/>
        <end position="294"/>
    </location>
</feature>
<protein>
    <submittedName>
        <fullName evidence="9">Uncharacterized protein</fullName>
    </submittedName>
</protein>
<name>A0ABP2F2N1_AJEDR</name>